<accession>A0A7R9JGI8</accession>
<sequence length="174" mass="18099">MPMAVVRCKSGISAEILLGVKGHGPPRLNVPSAARSESGKPRFMSPQLVSGVYNRRIPIAWTSCYSLPKMGFAERMVTGLWTTGMDEGLPGNVATCVPEANPVVGAQHGFVAGPLPDPATLTAPLGNPSMAPLSPESLYSSGNAPLSPAPLFAVGNAPPSVWADLDTLDHLICK</sequence>
<evidence type="ECO:0000313" key="1">
    <source>
        <dbReference type="EMBL" id="CAD7578855.1"/>
    </source>
</evidence>
<dbReference type="EMBL" id="OE188944">
    <property type="protein sequence ID" value="CAD7578855.1"/>
    <property type="molecule type" value="Genomic_DNA"/>
</dbReference>
<gene>
    <name evidence="1" type="ORF">TCMB3V08_LOCUS11392</name>
</gene>
<protein>
    <submittedName>
        <fullName evidence="1">(California timema) hypothetical protein</fullName>
    </submittedName>
</protein>
<name>A0A7R9JGI8_TIMCA</name>
<reference evidence="1" key="1">
    <citation type="submission" date="2020-11" db="EMBL/GenBank/DDBJ databases">
        <authorList>
            <person name="Tran Van P."/>
        </authorList>
    </citation>
    <scope>NUCLEOTIDE SEQUENCE</scope>
</reference>
<organism evidence="1">
    <name type="scientific">Timema californicum</name>
    <name type="common">California timema</name>
    <name type="synonym">Walking stick</name>
    <dbReference type="NCBI Taxonomy" id="61474"/>
    <lineage>
        <taxon>Eukaryota</taxon>
        <taxon>Metazoa</taxon>
        <taxon>Ecdysozoa</taxon>
        <taxon>Arthropoda</taxon>
        <taxon>Hexapoda</taxon>
        <taxon>Insecta</taxon>
        <taxon>Pterygota</taxon>
        <taxon>Neoptera</taxon>
        <taxon>Polyneoptera</taxon>
        <taxon>Phasmatodea</taxon>
        <taxon>Timematodea</taxon>
        <taxon>Timematoidea</taxon>
        <taxon>Timematidae</taxon>
        <taxon>Timema</taxon>
    </lineage>
</organism>
<proteinExistence type="predicted"/>
<dbReference type="AlphaFoldDB" id="A0A7R9JGI8"/>